<evidence type="ECO:0000313" key="4">
    <source>
        <dbReference type="Proteomes" id="UP001204746"/>
    </source>
</evidence>
<dbReference type="InterPro" id="IPR037119">
    <property type="entry name" value="Haem_oxidase_HugZ-like_sf"/>
</dbReference>
<evidence type="ECO:0000259" key="2">
    <source>
        <dbReference type="Pfam" id="PF10615"/>
    </source>
</evidence>
<evidence type="ECO:0000313" key="3">
    <source>
        <dbReference type="EMBL" id="MCQ8189987.1"/>
    </source>
</evidence>
<dbReference type="InterPro" id="IPR019595">
    <property type="entry name" value="DUF2470"/>
</dbReference>
<dbReference type="Proteomes" id="UP001204746">
    <property type="component" value="Unassembled WGS sequence"/>
</dbReference>
<organism evidence="3 4">
    <name type="scientific">Streptomyces rugosispiralis</name>
    <dbReference type="NCBI Taxonomy" id="2967341"/>
    <lineage>
        <taxon>Bacteria</taxon>
        <taxon>Bacillati</taxon>
        <taxon>Actinomycetota</taxon>
        <taxon>Actinomycetes</taxon>
        <taxon>Kitasatosporales</taxon>
        <taxon>Streptomycetaceae</taxon>
        <taxon>Streptomyces</taxon>
    </lineage>
</organism>
<comment type="caution">
    <text evidence="3">The sequence shown here is derived from an EMBL/GenBank/DDBJ whole genome shotgun (WGS) entry which is preliminary data.</text>
</comment>
<dbReference type="EMBL" id="JANIAA010000009">
    <property type="protein sequence ID" value="MCQ8189987.1"/>
    <property type="molecule type" value="Genomic_DNA"/>
</dbReference>
<feature type="domain" description="DUF2470" evidence="2">
    <location>
        <begin position="169"/>
        <end position="247"/>
    </location>
</feature>
<dbReference type="Pfam" id="PF10615">
    <property type="entry name" value="DUF2470"/>
    <property type="match status" value="1"/>
</dbReference>
<evidence type="ECO:0000256" key="1">
    <source>
        <dbReference type="SAM" id="MobiDB-lite"/>
    </source>
</evidence>
<name>A0ABT1UXZ0_9ACTN</name>
<keyword evidence="4" id="KW-1185">Reference proteome</keyword>
<reference evidence="3 4" key="1">
    <citation type="submission" date="2022-07" db="EMBL/GenBank/DDBJ databases">
        <authorList>
            <person name="Phongsopitanun W."/>
            <person name="Tanasupawat S."/>
        </authorList>
    </citation>
    <scope>NUCLEOTIDE SEQUENCE [LARGE SCALE GENOMIC DNA]</scope>
    <source>
        <strain evidence="3 4">RCU-064</strain>
    </source>
</reference>
<dbReference type="Gene3D" id="3.20.180.10">
    <property type="entry name" value="PNP-oxidase-like"/>
    <property type="match status" value="1"/>
</dbReference>
<proteinExistence type="predicted"/>
<gene>
    <name evidence="3" type="ORF">NP777_17275</name>
</gene>
<accession>A0ABT1UXZ0</accession>
<protein>
    <submittedName>
        <fullName evidence="3">DUF2470 domain-containing protein</fullName>
    </submittedName>
</protein>
<dbReference type="SUPFAM" id="SSF50475">
    <property type="entry name" value="FMN-binding split barrel"/>
    <property type="match status" value="1"/>
</dbReference>
<sequence>MTIPGTEALDDLGVDGPVARTVAPDGDVLLLMPSASPTARAATHAQDDELTCVMEITDVAPVAMPHRIRGRAWVAGWLTPVPCGERTRTAAALLAERHPMGESLGLDQAPRPPRRGEPAAGVGPAGTAAWTLLRLEVGEASVDDLWGADGVEPDDFTSADPDPLVRHEADLLQHLHAAHGEQVRGLCALLGDRSALVCTRGPATPVALDRFGLRVRFTDEADRPFDARFDFPEPVRTVSELRYAMHALFDAATG</sequence>
<feature type="region of interest" description="Disordered" evidence="1">
    <location>
        <begin position="101"/>
        <end position="123"/>
    </location>
</feature>